<dbReference type="AlphaFoldDB" id="A0A939HN53"/>
<organism evidence="1 2">
    <name type="scientific">Acetobacter garciniae</name>
    <dbReference type="NCBI Taxonomy" id="2817435"/>
    <lineage>
        <taxon>Bacteria</taxon>
        <taxon>Pseudomonadati</taxon>
        <taxon>Pseudomonadota</taxon>
        <taxon>Alphaproteobacteria</taxon>
        <taxon>Acetobacterales</taxon>
        <taxon>Acetobacteraceae</taxon>
        <taxon>Acetobacter</taxon>
    </lineage>
</organism>
<dbReference type="Proteomes" id="UP000664073">
    <property type="component" value="Unassembled WGS sequence"/>
</dbReference>
<evidence type="ECO:0000313" key="2">
    <source>
        <dbReference type="Proteomes" id="UP000664073"/>
    </source>
</evidence>
<reference evidence="1" key="1">
    <citation type="submission" date="2021-03" db="EMBL/GenBank/DDBJ databases">
        <title>The complete genome sequence of Acetobacter sp. TBRC 12339.</title>
        <authorList>
            <person name="Charoenyingcharoen P."/>
            <person name="Yukphan P."/>
        </authorList>
    </citation>
    <scope>NUCLEOTIDE SEQUENCE</scope>
    <source>
        <strain evidence="1">TBRC 12339</strain>
    </source>
</reference>
<keyword evidence="2" id="KW-1185">Reference proteome</keyword>
<evidence type="ECO:0000313" key="1">
    <source>
        <dbReference type="EMBL" id="MBO1325296.1"/>
    </source>
</evidence>
<gene>
    <name evidence="1" type="ORF">J2D77_09070</name>
</gene>
<protein>
    <submittedName>
        <fullName evidence="1">Uncharacterized protein</fullName>
    </submittedName>
</protein>
<proteinExistence type="predicted"/>
<name>A0A939HN53_9PROT</name>
<comment type="caution">
    <text evidence="1">The sequence shown here is derived from an EMBL/GenBank/DDBJ whole genome shotgun (WGS) entry which is preliminary data.</text>
</comment>
<dbReference type="EMBL" id="JAFVMH010000003">
    <property type="protein sequence ID" value="MBO1325296.1"/>
    <property type="molecule type" value="Genomic_DNA"/>
</dbReference>
<sequence length="155" mass="16755">MIEDPCSRISVKRSRSSGALYALRRAGTLTDAHVTAAEHWARDYETGILGGRDPEASRQCGCADAEYALLSRIGAADRCRYVKNRVGSAGEKLLICLMIDGLSISIMSNDSGKPRARLTGSIELLLEQLSEIYTNLPPGLLSDWSSIPAAKSLRS</sequence>
<accession>A0A939HN53</accession>